<evidence type="ECO:0000313" key="1">
    <source>
        <dbReference type="EMBL" id="CZR56795.1"/>
    </source>
</evidence>
<gene>
    <name evidence="1" type="ORF">PAC_06684</name>
</gene>
<keyword evidence="2" id="KW-1185">Reference proteome</keyword>
<proteinExistence type="predicted"/>
<dbReference type="AlphaFoldDB" id="A0A1L7WVK4"/>
<protein>
    <submittedName>
        <fullName evidence="1">Uncharacterized protein</fullName>
    </submittedName>
</protein>
<accession>A0A1L7WVK4</accession>
<name>A0A1L7WVK4_9HELO</name>
<dbReference type="OrthoDB" id="4159781at2759"/>
<dbReference type="STRING" id="576137.A0A1L7WVK4"/>
<dbReference type="Proteomes" id="UP000184330">
    <property type="component" value="Unassembled WGS sequence"/>
</dbReference>
<evidence type="ECO:0000313" key="2">
    <source>
        <dbReference type="Proteomes" id="UP000184330"/>
    </source>
</evidence>
<dbReference type="EMBL" id="FJOG01000008">
    <property type="protein sequence ID" value="CZR56795.1"/>
    <property type="molecule type" value="Genomic_DNA"/>
</dbReference>
<organism evidence="1 2">
    <name type="scientific">Phialocephala subalpina</name>
    <dbReference type="NCBI Taxonomy" id="576137"/>
    <lineage>
        <taxon>Eukaryota</taxon>
        <taxon>Fungi</taxon>
        <taxon>Dikarya</taxon>
        <taxon>Ascomycota</taxon>
        <taxon>Pezizomycotina</taxon>
        <taxon>Leotiomycetes</taxon>
        <taxon>Helotiales</taxon>
        <taxon>Mollisiaceae</taxon>
        <taxon>Phialocephala</taxon>
        <taxon>Phialocephala fortinii species complex</taxon>
    </lineage>
</organism>
<reference evidence="1 2" key="1">
    <citation type="submission" date="2016-03" db="EMBL/GenBank/DDBJ databases">
        <authorList>
            <person name="Ploux O."/>
        </authorList>
    </citation>
    <scope>NUCLEOTIDE SEQUENCE [LARGE SCALE GENOMIC DNA]</scope>
    <source>
        <strain evidence="1 2">UAMH 11012</strain>
    </source>
</reference>
<dbReference type="PANTHER" id="PTHR37540:SF5">
    <property type="entry name" value="TRANSCRIPTION FACTOR DOMAIN-CONTAINING PROTEIN"/>
    <property type="match status" value="1"/>
</dbReference>
<sequence length="519" mass="58454">MRGGQISLPVTAEPAAPSSRFCFITNGDDVSRKRIRSHAMSVVRQQQRDRKRVLLEQRQQLNALNPTRGICTCRFEIPESSETEAKLMSRHEWKKQLHADSYKTCLQCRGLRFLELSRAGQLEVLRRIAPQVVPFVESEFDPFHTNPELPIKLGASDYRELNEIKAHLITYYSPGAIRAVTIPTAMASPGLFMSMLYLGAAYLYARYERPESSLALLLKSEAIKWINIKMKDQEQAVAPENIAAIAYLSTGTRNFGAISALDEVEAHEAGIEALVKQRAGGLEGLNATPFGQALRGILIMHHIVNAAITASKPSPVFDLGDDHVLDVLGDSEYVPESPLCKPRKEFFSLRRSKHCSAKTLELIERLNKLFHNMIASKGENDVSQDYLEEADGIYQPLMTPSESPRLDYYFESCRLTALIMLNALRCHQPLAKVTSRTMTALLVETLKYTDVPGNWSDMGGVLYWISLVGLSAAFEKPEHPFFDSTMGRMQFELCYMTKDHRASIRPAQMFARVHEKIKE</sequence>
<dbReference type="PANTHER" id="PTHR37540">
    <property type="entry name" value="TRANSCRIPTION FACTOR (ACR-2), PUTATIVE-RELATED-RELATED"/>
    <property type="match status" value="1"/>
</dbReference>